<sequence>MRSTEEIVKSLRDALAGVGVVLPSLRVDPVTAASDEPFALVDLGRCNVRTAEQLTDVLRSLPVREALRARVRQVNREPKSR</sequence>
<organism evidence="1 2">
    <name type="scientific">Streptomyces qaidamensis</name>
    <dbReference type="NCBI Taxonomy" id="1783515"/>
    <lineage>
        <taxon>Bacteria</taxon>
        <taxon>Bacillati</taxon>
        <taxon>Actinomycetota</taxon>
        <taxon>Actinomycetes</taxon>
        <taxon>Kitasatosporales</taxon>
        <taxon>Streptomycetaceae</taxon>
        <taxon>Streptomyces</taxon>
        <taxon>Streptomyces aurantiacus group</taxon>
    </lineage>
</organism>
<keyword evidence="2" id="KW-1185">Reference proteome</keyword>
<proteinExistence type="predicted"/>
<dbReference type="RefSeq" id="WP_062927569.1">
    <property type="nucleotide sequence ID" value="NZ_CP015098.1"/>
</dbReference>
<dbReference type="KEGG" id="stsi:A4E84_18000"/>
<accession>A0A143C2C2</accession>
<reference evidence="2" key="1">
    <citation type="submission" date="2016-04" db="EMBL/GenBank/DDBJ databases">
        <authorList>
            <person name="Zhang B."/>
        </authorList>
    </citation>
    <scope>NUCLEOTIDE SEQUENCE [LARGE SCALE GENOMIC DNA]</scope>
    <source>
        <strain evidence="2">S10</strain>
    </source>
</reference>
<evidence type="ECO:0000313" key="1">
    <source>
        <dbReference type="EMBL" id="AMW11229.1"/>
    </source>
</evidence>
<protein>
    <submittedName>
        <fullName evidence="1">Uncharacterized protein</fullName>
    </submittedName>
</protein>
<name>A0A143C2C2_9ACTN</name>
<evidence type="ECO:0000313" key="2">
    <source>
        <dbReference type="Proteomes" id="UP000076096"/>
    </source>
</evidence>
<gene>
    <name evidence="1" type="ORF">A4E84_18000</name>
</gene>
<dbReference type="STRING" id="1783515.A4E84_18000"/>
<dbReference type="Proteomes" id="UP000076096">
    <property type="component" value="Chromosome"/>
</dbReference>
<dbReference type="AlphaFoldDB" id="A0A143C2C2"/>
<dbReference type="EMBL" id="CP015098">
    <property type="protein sequence ID" value="AMW11229.1"/>
    <property type="molecule type" value="Genomic_DNA"/>
</dbReference>